<proteinExistence type="predicted"/>
<organism evidence="1 2">
    <name type="scientific">Citrobacter freundii</name>
    <dbReference type="NCBI Taxonomy" id="546"/>
    <lineage>
        <taxon>Bacteria</taxon>
        <taxon>Pseudomonadati</taxon>
        <taxon>Pseudomonadota</taxon>
        <taxon>Gammaproteobacteria</taxon>
        <taxon>Enterobacterales</taxon>
        <taxon>Enterobacteriaceae</taxon>
        <taxon>Citrobacter</taxon>
        <taxon>Citrobacter freundii complex</taxon>
    </lineage>
</organism>
<dbReference type="GO" id="GO:0016787">
    <property type="term" value="F:hydrolase activity"/>
    <property type="evidence" value="ECO:0007669"/>
    <property type="project" value="UniProtKB-KW"/>
</dbReference>
<evidence type="ECO:0000313" key="1">
    <source>
        <dbReference type="EMBL" id="CDL38615.1"/>
    </source>
</evidence>
<sequence>MVEREKIDLTVLECTYGFNGDNRTNNHMSLETVFAARDRLAELGCLEKNSQLIVSHVSHSGGLLHDDLVAACDKENILVAWDGLNLSINQ</sequence>
<dbReference type="InterPro" id="IPR036866">
    <property type="entry name" value="RibonucZ/Hydroxyglut_hydro"/>
</dbReference>
<protein>
    <submittedName>
        <fullName evidence="1">Metal-dependent hydrolases of the beta-lactamase superfamily I PhnP protein</fullName>
    </submittedName>
</protein>
<dbReference type="EMBL" id="CBWP010000043">
    <property type="protein sequence ID" value="CDL38615.1"/>
    <property type="molecule type" value="Genomic_DNA"/>
</dbReference>
<accession>A0A7G2IN29</accession>
<evidence type="ECO:0000313" key="2">
    <source>
        <dbReference type="Proteomes" id="UP000019194"/>
    </source>
</evidence>
<dbReference type="Gene3D" id="3.60.15.10">
    <property type="entry name" value="Ribonuclease Z/Hydroxyacylglutathione hydrolase-like"/>
    <property type="match status" value="1"/>
</dbReference>
<comment type="caution">
    <text evidence="1">The sequence shown here is derived from an EMBL/GenBank/DDBJ whole genome shotgun (WGS) entry which is preliminary data.</text>
</comment>
<name>A0A7G2IN29_CITFR</name>
<keyword evidence="1" id="KW-0378">Hydrolase</keyword>
<dbReference type="AlphaFoldDB" id="A0A7G2IN29"/>
<dbReference type="Proteomes" id="UP000019194">
    <property type="component" value="Unassembled WGS sequence"/>
</dbReference>
<reference evidence="1 2" key="1">
    <citation type="submission" date="2013-10" db="EMBL/GenBank/DDBJ databases">
        <title>Antibiotic resistance diversity of beta-lactamase producers in the General Hospital Vienna.</title>
        <authorList>
            <person name="Barisic I."/>
            <person name="Mitteregger D."/>
            <person name="Hirschl A.M."/>
            <person name="Noehammer C."/>
            <person name="Wiesinger-Mayr H."/>
        </authorList>
    </citation>
    <scope>NUCLEOTIDE SEQUENCE [LARGE SCALE GENOMIC DNA]</scope>
    <source>
        <strain evidence="1 2">ISC11</strain>
    </source>
</reference>